<dbReference type="EMBL" id="CAKE01000034">
    <property type="protein sequence ID" value="CCI82663.1"/>
    <property type="molecule type" value="Genomic_DNA"/>
</dbReference>
<dbReference type="GO" id="GO:0009294">
    <property type="term" value="P:DNA-mediated transformation"/>
    <property type="evidence" value="ECO:0007669"/>
    <property type="project" value="InterPro"/>
</dbReference>
<keyword evidence="4" id="KW-1185">Reference proteome</keyword>
<comment type="similarity">
    <text evidence="1">Belongs to the DprA/Smf family.</text>
</comment>
<protein>
    <recommendedName>
        <fullName evidence="2">Smf/DprA SLOG domain-containing protein</fullName>
    </recommendedName>
</protein>
<evidence type="ECO:0000313" key="4">
    <source>
        <dbReference type="Proteomes" id="UP000009320"/>
    </source>
</evidence>
<dbReference type="Proteomes" id="UP000009320">
    <property type="component" value="Unassembled WGS sequence"/>
</dbReference>
<evidence type="ECO:0000313" key="3">
    <source>
        <dbReference type="EMBL" id="CCI82663.1"/>
    </source>
</evidence>
<sequence>MSENVIVTEAKKKSGSLITANLALEANRNIFAVPGPLTSPLSEGPNYLIAAGAMPIVNSEFENLL</sequence>
<dbReference type="Gene3D" id="3.40.50.450">
    <property type="match status" value="1"/>
</dbReference>
<feature type="domain" description="Smf/DprA SLOG" evidence="2">
    <location>
        <begin position="1"/>
        <end position="59"/>
    </location>
</feature>
<dbReference type="PANTHER" id="PTHR43022">
    <property type="entry name" value="PROTEIN SMF"/>
    <property type="match status" value="1"/>
</dbReference>
<dbReference type="PANTHER" id="PTHR43022:SF1">
    <property type="entry name" value="PROTEIN SMF"/>
    <property type="match status" value="1"/>
</dbReference>
<name>I7IW83_9LACO</name>
<dbReference type="eggNOG" id="COG0758">
    <property type="taxonomic scope" value="Bacteria"/>
</dbReference>
<dbReference type="InterPro" id="IPR003488">
    <property type="entry name" value="DprA"/>
</dbReference>
<gene>
    <name evidence="3" type="ORF">BN55_08050</name>
</gene>
<dbReference type="InterPro" id="IPR057666">
    <property type="entry name" value="DrpA_SLOG"/>
</dbReference>
<evidence type="ECO:0000256" key="1">
    <source>
        <dbReference type="ARBA" id="ARBA00006525"/>
    </source>
</evidence>
<reference evidence="3 4" key="1">
    <citation type="submission" date="2012-06" db="EMBL/GenBank/DDBJ databases">
        <title>Draft Genome Sequence of Lactobacillus hominis Strain CRBIP 24.179T, isolated from human intestine.</title>
        <authorList>
            <person name="Cousin S."/>
            <person name="Ma L."/>
            <person name="Bizet C."/>
            <person name="Loux V."/>
            <person name="Bouchier C."/>
            <person name="Clermont D."/>
            <person name="Creno S."/>
        </authorList>
    </citation>
    <scope>NUCLEOTIDE SEQUENCE [LARGE SCALE GENOMIC DNA]</scope>
    <source>
        <strain evidence="4">CRBIP 24.179T</strain>
    </source>
</reference>
<comment type="caution">
    <text evidence="3">The sequence shown here is derived from an EMBL/GenBank/DDBJ whole genome shotgun (WGS) entry which is preliminary data.</text>
</comment>
<dbReference type="PATRIC" id="fig|1423758.3.peg.1691"/>
<proteinExistence type="inferred from homology"/>
<organism evidence="3 4">
    <name type="scientific">Lactobacillus hominis DSM 23910 = CRBIP 24.179</name>
    <dbReference type="NCBI Taxonomy" id="1423758"/>
    <lineage>
        <taxon>Bacteria</taxon>
        <taxon>Bacillati</taxon>
        <taxon>Bacillota</taxon>
        <taxon>Bacilli</taxon>
        <taxon>Lactobacillales</taxon>
        <taxon>Lactobacillaceae</taxon>
        <taxon>Lactobacillus</taxon>
    </lineage>
</organism>
<dbReference type="Pfam" id="PF02481">
    <property type="entry name" value="DNA_processg_A"/>
    <property type="match status" value="1"/>
</dbReference>
<dbReference type="STRING" id="1423758.FC41_GL001660"/>
<dbReference type="AlphaFoldDB" id="I7IW83"/>
<evidence type="ECO:0000259" key="2">
    <source>
        <dbReference type="Pfam" id="PF02481"/>
    </source>
</evidence>
<accession>I7IW83</accession>